<dbReference type="InterPro" id="IPR036322">
    <property type="entry name" value="WD40_repeat_dom_sf"/>
</dbReference>
<dbReference type="Proteomes" id="UP000314982">
    <property type="component" value="Unassembled WGS sequence"/>
</dbReference>
<reference evidence="2" key="2">
    <citation type="submission" date="2025-08" db="UniProtKB">
        <authorList>
            <consortium name="Ensembl"/>
        </authorList>
    </citation>
    <scope>IDENTIFICATION</scope>
</reference>
<dbReference type="STRING" id="62062.ENSHHUP00000075661"/>
<dbReference type="Gene3D" id="2.130.10.10">
    <property type="entry name" value="YVTN repeat-like/Quinoprotein amine dehydrogenase"/>
    <property type="match status" value="1"/>
</dbReference>
<dbReference type="SUPFAM" id="SSF50978">
    <property type="entry name" value="WD40 repeat-like"/>
    <property type="match status" value="1"/>
</dbReference>
<organism evidence="2 3">
    <name type="scientific">Hucho hucho</name>
    <name type="common">huchen</name>
    <dbReference type="NCBI Taxonomy" id="62062"/>
    <lineage>
        <taxon>Eukaryota</taxon>
        <taxon>Metazoa</taxon>
        <taxon>Chordata</taxon>
        <taxon>Craniata</taxon>
        <taxon>Vertebrata</taxon>
        <taxon>Euteleostomi</taxon>
        <taxon>Actinopterygii</taxon>
        <taxon>Neopterygii</taxon>
        <taxon>Teleostei</taxon>
        <taxon>Protacanthopterygii</taxon>
        <taxon>Salmoniformes</taxon>
        <taxon>Salmonidae</taxon>
        <taxon>Salmoninae</taxon>
        <taxon>Hucho</taxon>
    </lineage>
</organism>
<dbReference type="PANTHER" id="PTHR44324:SF1">
    <property type="entry name" value="WD REPEAT-CONTAINING PROTEIN 49"/>
    <property type="match status" value="1"/>
</dbReference>
<sequence>MEAGLLESRLSMGDYEKLQSLFLGDSGAGVSFSRAEFIEQAWSAVRRGSREEYGLLFDSVVVTQEQRSLLLDSADERGERRVDWERLTSFLLLGLSEKEENERAATVPRWQPPLTLTPPHRDPVQQVVYLRSSGRYLSVSKGGTLGVWAGEDFALLQTHRLHNDSVRPKDLWVTAMVVLHNVNKIAVSFTSKELCFYDLLSKQQFSCQYKLQGLRYAPLSLDYWCHPTYPAQAVLTMGDTGGQV</sequence>
<evidence type="ECO:0000313" key="2">
    <source>
        <dbReference type="Ensembl" id="ENSHHUP00000075661.1"/>
    </source>
</evidence>
<keyword evidence="1" id="KW-0677">Repeat</keyword>
<reference evidence="3" key="1">
    <citation type="submission" date="2018-06" db="EMBL/GenBank/DDBJ databases">
        <title>Genome assembly of Danube salmon.</title>
        <authorList>
            <person name="Macqueen D.J."/>
            <person name="Gundappa M.K."/>
        </authorList>
    </citation>
    <scope>NUCLEOTIDE SEQUENCE [LARGE SCALE GENOMIC DNA]</scope>
</reference>
<protein>
    <submittedName>
        <fullName evidence="2">Uncharacterized protein</fullName>
    </submittedName>
</protein>
<accession>A0A4W5QE72</accession>
<name>A0A4W5QE72_9TELE</name>
<proteinExistence type="predicted"/>
<dbReference type="GeneTree" id="ENSGT00940000171284"/>
<evidence type="ECO:0000256" key="1">
    <source>
        <dbReference type="ARBA" id="ARBA00022737"/>
    </source>
</evidence>
<dbReference type="PANTHER" id="PTHR44324">
    <property type="entry name" value="WD40 REPEAT DOMAIN 95"/>
    <property type="match status" value="1"/>
</dbReference>
<dbReference type="InterPro" id="IPR015943">
    <property type="entry name" value="WD40/YVTN_repeat-like_dom_sf"/>
</dbReference>
<evidence type="ECO:0000313" key="3">
    <source>
        <dbReference type="Proteomes" id="UP000314982"/>
    </source>
</evidence>
<dbReference type="Ensembl" id="ENSHHUT00000078135.1">
    <property type="protein sequence ID" value="ENSHHUP00000075661.1"/>
    <property type="gene ID" value="ENSHHUG00000044311.1"/>
</dbReference>
<dbReference type="InterPro" id="IPR051242">
    <property type="entry name" value="WD-EF-hand_domain"/>
</dbReference>
<reference evidence="2" key="3">
    <citation type="submission" date="2025-09" db="UniProtKB">
        <authorList>
            <consortium name="Ensembl"/>
        </authorList>
    </citation>
    <scope>IDENTIFICATION</scope>
</reference>
<dbReference type="AlphaFoldDB" id="A0A4W5QE72"/>
<keyword evidence="3" id="KW-1185">Reference proteome</keyword>